<sequence length="42" mass="5280">KRPSYIWVQDYHRSELSAIKRFDFHSDRDKSFHIFSSRFIIY</sequence>
<keyword evidence="2" id="KW-1185">Reference proteome</keyword>
<dbReference type="Proteomes" id="UP000069272">
    <property type="component" value="Chromosome 3R"/>
</dbReference>
<protein>
    <submittedName>
        <fullName evidence="1">Uncharacterized protein</fullName>
    </submittedName>
</protein>
<accession>A0A182FYK5</accession>
<name>A0A182FYK5_ANOAL</name>
<proteinExistence type="predicted"/>
<dbReference type="VEuPathDB" id="VectorBase:AALB014693"/>
<dbReference type="EnsemblMetazoa" id="AALB014693-RA">
    <property type="protein sequence ID" value="AALB014693-PA"/>
    <property type="gene ID" value="AALB014693"/>
</dbReference>
<evidence type="ECO:0000313" key="2">
    <source>
        <dbReference type="Proteomes" id="UP000069272"/>
    </source>
</evidence>
<dbReference type="AlphaFoldDB" id="A0A182FYK5"/>
<reference evidence="1 2" key="1">
    <citation type="journal article" date="2017" name="G3 (Bethesda)">
        <title>The Physical Genome Mapping of Anopheles albimanus Corrected Scaffold Misassemblies and Identified Interarm Rearrangements in Genus Anopheles.</title>
        <authorList>
            <person name="Artemov G.N."/>
            <person name="Peery A.N."/>
            <person name="Jiang X."/>
            <person name="Tu Z."/>
            <person name="Stegniy V.N."/>
            <person name="Sharakhova M.V."/>
            <person name="Sharakhov I.V."/>
        </authorList>
    </citation>
    <scope>NUCLEOTIDE SEQUENCE [LARGE SCALE GENOMIC DNA]</scope>
    <source>
        <strain evidence="1 2">ALBI9_A</strain>
    </source>
</reference>
<organism evidence="1 2">
    <name type="scientific">Anopheles albimanus</name>
    <name type="common">New world malaria mosquito</name>
    <dbReference type="NCBI Taxonomy" id="7167"/>
    <lineage>
        <taxon>Eukaryota</taxon>
        <taxon>Metazoa</taxon>
        <taxon>Ecdysozoa</taxon>
        <taxon>Arthropoda</taxon>
        <taxon>Hexapoda</taxon>
        <taxon>Insecta</taxon>
        <taxon>Pterygota</taxon>
        <taxon>Neoptera</taxon>
        <taxon>Endopterygota</taxon>
        <taxon>Diptera</taxon>
        <taxon>Nematocera</taxon>
        <taxon>Culicoidea</taxon>
        <taxon>Culicidae</taxon>
        <taxon>Anophelinae</taxon>
        <taxon>Anopheles</taxon>
    </lineage>
</organism>
<evidence type="ECO:0000313" key="1">
    <source>
        <dbReference type="EnsemblMetazoa" id="AALB014693-PA"/>
    </source>
</evidence>
<reference evidence="1" key="2">
    <citation type="submission" date="2022-08" db="UniProtKB">
        <authorList>
            <consortium name="EnsemblMetazoa"/>
        </authorList>
    </citation>
    <scope>IDENTIFICATION</scope>
    <source>
        <strain evidence="1">STECLA/ALBI9_A</strain>
    </source>
</reference>